<keyword evidence="1" id="KW-0812">Transmembrane</keyword>
<keyword evidence="3" id="KW-1185">Reference proteome</keyword>
<accession>A0ABN7UYU5</accession>
<evidence type="ECO:0000313" key="2">
    <source>
        <dbReference type="EMBL" id="CAG8704209.1"/>
    </source>
</evidence>
<sequence>MEKEPVLLTAIRRLQNPIPQYVLGTIPAIAIMGISKAAGPCMDDKSLEDWPYLLLLFIWTLPIIYIRIRKGRVVDRVLEGLLHDPPNTDLPLNDHNNKQAHASITALAAVVLPWLAVVIAYYTRPIGFFCWNNEYYLQNISKNNLDIYVLRIKDSTKLESKKNCIFISSIRLFYFYSLITIPLNDIVIIGDGYFTIPIIIFIIFGMSIFIPFSIYDIIFYIRNSIDDKEREIIEDILTGIIY</sequence>
<gene>
    <name evidence="2" type="ORF">GMARGA_LOCUS12329</name>
</gene>
<name>A0ABN7UYU5_GIGMA</name>
<organism evidence="2 3">
    <name type="scientific">Gigaspora margarita</name>
    <dbReference type="NCBI Taxonomy" id="4874"/>
    <lineage>
        <taxon>Eukaryota</taxon>
        <taxon>Fungi</taxon>
        <taxon>Fungi incertae sedis</taxon>
        <taxon>Mucoromycota</taxon>
        <taxon>Glomeromycotina</taxon>
        <taxon>Glomeromycetes</taxon>
        <taxon>Diversisporales</taxon>
        <taxon>Gigasporaceae</taxon>
        <taxon>Gigaspora</taxon>
    </lineage>
</organism>
<feature type="transmembrane region" description="Helical" evidence="1">
    <location>
        <begin position="196"/>
        <end position="221"/>
    </location>
</feature>
<reference evidence="2 3" key="1">
    <citation type="submission" date="2021-06" db="EMBL/GenBank/DDBJ databases">
        <authorList>
            <person name="Kallberg Y."/>
            <person name="Tangrot J."/>
            <person name="Rosling A."/>
        </authorList>
    </citation>
    <scope>NUCLEOTIDE SEQUENCE [LARGE SCALE GENOMIC DNA]</scope>
    <source>
        <strain evidence="2 3">120-4 pot B 10/14</strain>
    </source>
</reference>
<dbReference type="Proteomes" id="UP000789901">
    <property type="component" value="Unassembled WGS sequence"/>
</dbReference>
<proteinExistence type="predicted"/>
<feature type="transmembrane region" description="Helical" evidence="1">
    <location>
        <begin position="50"/>
        <end position="68"/>
    </location>
</feature>
<evidence type="ECO:0000313" key="3">
    <source>
        <dbReference type="Proteomes" id="UP000789901"/>
    </source>
</evidence>
<comment type="caution">
    <text evidence="2">The sequence shown here is derived from an EMBL/GenBank/DDBJ whole genome shotgun (WGS) entry which is preliminary data.</text>
</comment>
<dbReference type="EMBL" id="CAJVQB010007482">
    <property type="protein sequence ID" value="CAG8704209.1"/>
    <property type="molecule type" value="Genomic_DNA"/>
</dbReference>
<feature type="transmembrane region" description="Helical" evidence="1">
    <location>
        <begin position="20"/>
        <end position="38"/>
    </location>
</feature>
<protein>
    <submittedName>
        <fullName evidence="2">23244_t:CDS:1</fullName>
    </submittedName>
</protein>
<keyword evidence="1" id="KW-0472">Membrane</keyword>
<keyword evidence="1" id="KW-1133">Transmembrane helix</keyword>
<feature type="transmembrane region" description="Helical" evidence="1">
    <location>
        <begin position="172"/>
        <end position="190"/>
    </location>
</feature>
<evidence type="ECO:0000256" key="1">
    <source>
        <dbReference type="SAM" id="Phobius"/>
    </source>
</evidence>